<evidence type="ECO:0000256" key="3">
    <source>
        <dbReference type="ARBA" id="ARBA00012058"/>
    </source>
</evidence>
<protein>
    <recommendedName>
        <fullName evidence="4 10">Enolase</fullName>
        <ecNumber evidence="3 10">4.2.1.11</ecNumber>
    </recommendedName>
    <alternativeName>
        <fullName evidence="10">2-phospho-D-glycerate hydro-lyase</fullName>
    </alternativeName>
    <alternativeName>
        <fullName evidence="10">2-phosphoglycerate dehydratase</fullName>
    </alternativeName>
</protein>
<dbReference type="HAMAP" id="MF_00318">
    <property type="entry name" value="Enolase"/>
    <property type="match status" value="1"/>
</dbReference>
<dbReference type="NCBIfam" id="TIGR01060">
    <property type="entry name" value="eno"/>
    <property type="match status" value="1"/>
</dbReference>
<comment type="similarity">
    <text evidence="2 10">Belongs to the enolase family.</text>
</comment>
<comment type="caution">
    <text evidence="16">The sequence shown here is derived from an EMBL/GenBank/DDBJ whole genome shotgun (WGS) entry which is preliminary data.</text>
</comment>
<feature type="binding site" evidence="12">
    <location>
        <begin position="364"/>
        <end position="367"/>
    </location>
    <ligand>
        <name>substrate</name>
    </ligand>
</feature>
<dbReference type="UniPathway" id="UPA00109">
    <property type="reaction ID" value="UER00187"/>
</dbReference>
<sequence length="433" mass="47520">MKISQVKARQILDSRSNPTIEVDCTLENGIFVRTGVPSGASVGSKEAFELRDNDKKHFFGKGVKMAVNNVNSIIAPEIIGMDVTKQREIDELLISLDGTKDKSNLGANAILGVSLAVCRAASIYANLPLFSYIGGLGANLLPVPFMNIINGGVHANWQGADFQEYMIAPYGAKSFEESYEWGSEIYQSLKSLLKEKRYNVSVGDEGGFVPLVSSNEEPLDLISKAVENVGLSIGRDVGFAIDPASSEFYKDGKYILKNQNLELDSISMIDYYEKIVNDYPVVLLEDGLAEYDWDNWKILNDRLGRNIEIVGDDIFVTNLNIVKKGVLDNIANAVLIKLNQIGTLSETIDVVNFARQHNWGCFVSHRSGETTDSFIADFVVGLGLGHIKTGAPARGERVEKYNQLLRIEEFLSGKSVFAGKSILKKSNGEAQSS</sequence>
<dbReference type="PANTHER" id="PTHR11902:SF1">
    <property type="entry name" value="ENOLASE"/>
    <property type="match status" value="1"/>
</dbReference>
<dbReference type="EMBL" id="MDSU01000018">
    <property type="protein sequence ID" value="OSS41471.1"/>
    <property type="molecule type" value="Genomic_DNA"/>
</dbReference>
<evidence type="ECO:0000313" key="17">
    <source>
        <dbReference type="Proteomes" id="UP000194141"/>
    </source>
</evidence>
<keyword evidence="8 10" id="KW-0456">Lyase</keyword>
<feature type="binding site" evidence="10">
    <location>
        <position position="388"/>
    </location>
    <ligand>
        <name>(2R)-2-phosphoglycerate</name>
        <dbReference type="ChEBI" id="CHEBI:58289"/>
    </ligand>
</feature>
<comment type="pathway">
    <text evidence="1 10">Carbohydrate degradation; glycolysis; pyruvate from D-glyceraldehyde 3-phosphate: step 4/5.</text>
</comment>
<feature type="binding site" evidence="12">
    <location>
        <position position="388"/>
    </location>
    <ligand>
        <name>substrate</name>
    </ligand>
</feature>
<dbReference type="PROSITE" id="PS00164">
    <property type="entry name" value="ENOLASE"/>
    <property type="match status" value="1"/>
</dbReference>
<feature type="binding site" evidence="10">
    <location>
        <position position="367"/>
    </location>
    <ligand>
        <name>(2R)-2-phosphoglycerate</name>
        <dbReference type="ChEBI" id="CHEBI:58289"/>
    </ligand>
</feature>
<dbReference type="GO" id="GO:0009986">
    <property type="term" value="C:cell surface"/>
    <property type="evidence" value="ECO:0007669"/>
    <property type="project" value="UniProtKB-SubCell"/>
</dbReference>
<evidence type="ECO:0000256" key="5">
    <source>
        <dbReference type="ARBA" id="ARBA00022525"/>
    </source>
</evidence>
<feature type="binding site" evidence="10">
    <location>
        <position position="163"/>
    </location>
    <ligand>
        <name>(2R)-2-phosphoglycerate</name>
        <dbReference type="ChEBI" id="CHEBI:58289"/>
    </ligand>
</feature>
<dbReference type="Gene3D" id="3.30.390.10">
    <property type="entry name" value="Enolase-like, N-terminal domain"/>
    <property type="match status" value="1"/>
</dbReference>
<accession>A0A1X4XVA9</accession>
<dbReference type="SFLD" id="SFLDG00178">
    <property type="entry name" value="enolase"/>
    <property type="match status" value="1"/>
</dbReference>
<dbReference type="SMART" id="SM01193">
    <property type="entry name" value="Enolase_N"/>
    <property type="match status" value="1"/>
</dbReference>
<comment type="cofactor">
    <cofactor evidence="13">
        <name>Mg(2+)</name>
        <dbReference type="ChEBI" id="CHEBI:18420"/>
    </cofactor>
    <text evidence="13">Mg(2+) is required for catalysis and for stabilizing the dimer.</text>
</comment>
<dbReference type="SMART" id="SM01192">
    <property type="entry name" value="Enolase_C"/>
    <property type="match status" value="1"/>
</dbReference>
<dbReference type="Gene3D" id="3.20.20.120">
    <property type="entry name" value="Enolase-like C-terminal domain"/>
    <property type="match status" value="1"/>
</dbReference>
<dbReference type="InterPro" id="IPR000941">
    <property type="entry name" value="Enolase"/>
</dbReference>
<feature type="binding site" evidence="12">
    <location>
        <position position="164"/>
    </location>
    <ligand>
        <name>substrate</name>
    </ligand>
</feature>
<dbReference type="STRING" id="1562698.DESAMIL20_1024"/>
<feature type="binding site" evidence="10">
    <location>
        <position position="366"/>
    </location>
    <ligand>
        <name>(2R)-2-phosphoglycerate</name>
        <dbReference type="ChEBI" id="CHEBI:58289"/>
    </ligand>
</feature>
<keyword evidence="10 13" id="KW-0479">Metal-binding</keyword>
<feature type="binding site" evidence="10 13">
    <location>
        <position position="242"/>
    </location>
    <ligand>
        <name>Mg(2+)</name>
        <dbReference type="ChEBI" id="CHEBI:18420"/>
    </ligand>
</feature>
<dbReference type="OrthoDB" id="9804716at2"/>
<evidence type="ECO:0000256" key="11">
    <source>
        <dbReference type="PIRSR" id="PIRSR001400-1"/>
    </source>
</evidence>
<evidence type="ECO:0000256" key="13">
    <source>
        <dbReference type="PIRSR" id="PIRSR001400-3"/>
    </source>
</evidence>
<evidence type="ECO:0000256" key="6">
    <source>
        <dbReference type="ARBA" id="ARBA00022842"/>
    </source>
</evidence>
<keyword evidence="5 10" id="KW-0964">Secreted</keyword>
<comment type="function">
    <text evidence="9 10">Catalyzes the reversible conversion of 2-phosphoglycerate (2-PG) into phosphoenolpyruvate (PEP). It is essential for the degradation of carbohydrates via glycolysis.</text>
</comment>
<dbReference type="PANTHER" id="PTHR11902">
    <property type="entry name" value="ENOLASE"/>
    <property type="match status" value="1"/>
</dbReference>
<dbReference type="PIRSF" id="PIRSF001400">
    <property type="entry name" value="Enolase"/>
    <property type="match status" value="1"/>
</dbReference>
<keyword evidence="17" id="KW-1185">Reference proteome</keyword>
<feature type="binding site" evidence="12">
    <location>
        <position position="285"/>
    </location>
    <ligand>
        <name>substrate</name>
    </ligand>
</feature>
<feature type="binding site" evidence="12">
    <location>
        <position position="312"/>
    </location>
    <ligand>
        <name>substrate</name>
    </ligand>
</feature>
<feature type="active site" description="Proton acceptor" evidence="10 11">
    <location>
        <position position="337"/>
    </location>
</feature>
<keyword evidence="10" id="KW-0963">Cytoplasm</keyword>
<dbReference type="RefSeq" id="WP_086033727.1">
    <property type="nucleotide sequence ID" value="NZ_MDSU01000018.1"/>
</dbReference>
<dbReference type="Proteomes" id="UP000194141">
    <property type="component" value="Unassembled WGS sequence"/>
</dbReference>
<feature type="binding site" evidence="10 13">
    <location>
        <position position="312"/>
    </location>
    <ligand>
        <name>Mg(2+)</name>
        <dbReference type="ChEBI" id="CHEBI:18420"/>
    </ligand>
</feature>
<keyword evidence="6 10" id="KW-0460">Magnesium</keyword>
<dbReference type="EC" id="4.2.1.11" evidence="3 10"/>
<feature type="binding site" evidence="12">
    <location>
        <position position="154"/>
    </location>
    <ligand>
        <name>substrate</name>
    </ligand>
</feature>
<dbReference type="GO" id="GO:0000015">
    <property type="term" value="C:phosphopyruvate hydratase complex"/>
    <property type="evidence" value="ECO:0007669"/>
    <property type="project" value="InterPro"/>
</dbReference>
<evidence type="ECO:0000256" key="8">
    <source>
        <dbReference type="ARBA" id="ARBA00023239"/>
    </source>
</evidence>
<dbReference type="Pfam" id="PF00113">
    <property type="entry name" value="Enolase_C"/>
    <property type="match status" value="1"/>
</dbReference>
<feature type="domain" description="Enolase C-terminal TIM barrel" evidence="14">
    <location>
        <begin position="138"/>
        <end position="425"/>
    </location>
</feature>
<dbReference type="InterPro" id="IPR029017">
    <property type="entry name" value="Enolase-like_N"/>
</dbReference>
<evidence type="ECO:0000259" key="15">
    <source>
        <dbReference type="SMART" id="SM01193"/>
    </source>
</evidence>
<feature type="active site" description="Proton donor" evidence="10 11">
    <location>
        <position position="205"/>
    </location>
</feature>
<name>A0A1X4XVA9_9BACT</name>
<dbReference type="FunFam" id="3.30.390.10:FF:000001">
    <property type="entry name" value="Enolase"/>
    <property type="match status" value="1"/>
</dbReference>
<feature type="domain" description="Enolase N-terminal" evidence="15">
    <location>
        <begin position="3"/>
        <end position="133"/>
    </location>
</feature>
<evidence type="ECO:0000256" key="9">
    <source>
        <dbReference type="ARBA" id="ARBA00045763"/>
    </source>
</evidence>
<dbReference type="GO" id="GO:0006096">
    <property type="term" value="P:glycolytic process"/>
    <property type="evidence" value="ECO:0007669"/>
    <property type="project" value="UniProtKB-UniRule"/>
</dbReference>
<organism evidence="16 17">
    <name type="scientific">Desulfurella amilsii</name>
    <dbReference type="NCBI Taxonomy" id="1562698"/>
    <lineage>
        <taxon>Bacteria</taxon>
        <taxon>Pseudomonadati</taxon>
        <taxon>Campylobacterota</taxon>
        <taxon>Desulfurellia</taxon>
        <taxon>Desulfurellales</taxon>
        <taxon>Desulfurellaceae</taxon>
        <taxon>Desulfurella</taxon>
    </lineage>
</organism>
<proteinExistence type="inferred from homology"/>
<dbReference type="AlphaFoldDB" id="A0A1X4XVA9"/>
<dbReference type="SFLD" id="SFLDF00002">
    <property type="entry name" value="enolase"/>
    <property type="match status" value="1"/>
</dbReference>
<dbReference type="GO" id="GO:0000287">
    <property type="term" value="F:magnesium ion binding"/>
    <property type="evidence" value="ECO:0007669"/>
    <property type="project" value="UniProtKB-UniRule"/>
</dbReference>
<evidence type="ECO:0000256" key="1">
    <source>
        <dbReference type="ARBA" id="ARBA00005031"/>
    </source>
</evidence>
<dbReference type="InterPro" id="IPR036849">
    <property type="entry name" value="Enolase-like_C_sf"/>
</dbReference>
<dbReference type="SUPFAM" id="SSF54826">
    <property type="entry name" value="Enolase N-terminal domain-like"/>
    <property type="match status" value="1"/>
</dbReference>
<comment type="catalytic activity">
    <reaction evidence="10">
        <text>(2R)-2-phosphoglycerate = phosphoenolpyruvate + H2O</text>
        <dbReference type="Rhea" id="RHEA:10164"/>
        <dbReference type="ChEBI" id="CHEBI:15377"/>
        <dbReference type="ChEBI" id="CHEBI:58289"/>
        <dbReference type="ChEBI" id="CHEBI:58702"/>
        <dbReference type="EC" id="4.2.1.11"/>
    </reaction>
</comment>
<evidence type="ECO:0000256" key="7">
    <source>
        <dbReference type="ARBA" id="ARBA00023152"/>
    </source>
</evidence>
<dbReference type="SUPFAM" id="SSF51604">
    <property type="entry name" value="Enolase C-terminal domain-like"/>
    <property type="match status" value="1"/>
</dbReference>
<dbReference type="SFLD" id="SFLDS00001">
    <property type="entry name" value="Enolase"/>
    <property type="match status" value="1"/>
</dbReference>
<feature type="binding site" evidence="10">
    <location>
        <position position="337"/>
    </location>
    <ligand>
        <name>(2R)-2-phosphoglycerate</name>
        <dbReference type="ChEBI" id="CHEBI:58289"/>
    </ligand>
</feature>
<keyword evidence="7 10" id="KW-0324">Glycolysis</keyword>
<dbReference type="GO" id="GO:0004634">
    <property type="term" value="F:phosphopyruvate hydratase activity"/>
    <property type="evidence" value="ECO:0007669"/>
    <property type="project" value="UniProtKB-UniRule"/>
</dbReference>
<dbReference type="InterPro" id="IPR020811">
    <property type="entry name" value="Enolase_N"/>
</dbReference>
<evidence type="ECO:0000256" key="12">
    <source>
        <dbReference type="PIRSR" id="PIRSR001400-2"/>
    </source>
</evidence>
<gene>
    <name evidence="10" type="primary">eno</name>
    <name evidence="16" type="ORF">DESAMIL20_1024</name>
</gene>
<evidence type="ECO:0000313" key="16">
    <source>
        <dbReference type="EMBL" id="OSS41471.1"/>
    </source>
</evidence>
<comment type="cofactor">
    <cofactor evidence="10">
        <name>Mg(2+)</name>
        <dbReference type="ChEBI" id="CHEBI:18420"/>
    </cofactor>
    <text evidence="10">Binds a second Mg(2+) ion via substrate during catalysis.</text>
</comment>
<dbReference type="GO" id="GO:0005576">
    <property type="term" value="C:extracellular region"/>
    <property type="evidence" value="ECO:0007669"/>
    <property type="project" value="UniProtKB-SubCell"/>
</dbReference>
<evidence type="ECO:0000256" key="10">
    <source>
        <dbReference type="HAMAP-Rule" id="MF_00318"/>
    </source>
</evidence>
<dbReference type="PRINTS" id="PR00148">
    <property type="entry name" value="ENOLASE"/>
</dbReference>
<dbReference type="Pfam" id="PF03952">
    <property type="entry name" value="Enolase_N"/>
    <property type="match status" value="1"/>
</dbReference>
<reference evidence="16 17" key="1">
    <citation type="journal article" date="2017" name="Front. Microbiol.">
        <title>Genome Sequence of Desulfurella amilsii Strain TR1 and Comparative Genomics of Desulfurellaceae Family.</title>
        <authorList>
            <person name="Florentino A.P."/>
            <person name="Stams A.J."/>
            <person name="Sanchez-Andrea I."/>
        </authorList>
    </citation>
    <scope>NUCLEOTIDE SEQUENCE [LARGE SCALE GENOMIC DNA]</scope>
    <source>
        <strain evidence="16 17">TR1</strain>
    </source>
</reference>
<comment type="subcellular location">
    <subcellularLocation>
        <location evidence="10">Cytoplasm</location>
    </subcellularLocation>
    <subcellularLocation>
        <location evidence="10">Secreted</location>
    </subcellularLocation>
    <subcellularLocation>
        <location evidence="10">Cell surface</location>
    </subcellularLocation>
    <text evidence="10">Fractions of enolase are present in both the cytoplasm and on the cell surface.</text>
</comment>
<dbReference type="InterPro" id="IPR020810">
    <property type="entry name" value="Enolase_C"/>
</dbReference>
<evidence type="ECO:0000256" key="2">
    <source>
        <dbReference type="ARBA" id="ARBA00009604"/>
    </source>
</evidence>
<feature type="binding site" evidence="10 13">
    <location>
        <position position="285"/>
    </location>
    <ligand>
        <name>Mg(2+)</name>
        <dbReference type="ChEBI" id="CHEBI:18420"/>
    </ligand>
</feature>
<evidence type="ECO:0000259" key="14">
    <source>
        <dbReference type="SMART" id="SM01192"/>
    </source>
</evidence>
<dbReference type="CDD" id="cd03313">
    <property type="entry name" value="enolase"/>
    <property type="match status" value="1"/>
</dbReference>
<evidence type="ECO:0000256" key="4">
    <source>
        <dbReference type="ARBA" id="ARBA00017068"/>
    </source>
</evidence>
<dbReference type="InterPro" id="IPR020809">
    <property type="entry name" value="Enolase_CS"/>
</dbReference>